<dbReference type="Proteomes" id="UP000644140">
    <property type="component" value="Chromosome"/>
</dbReference>
<gene>
    <name evidence="1" type="ORF">I9054_012370</name>
</gene>
<evidence type="ECO:0000313" key="1">
    <source>
        <dbReference type="EMBL" id="UUN96178.1"/>
    </source>
</evidence>
<organism evidence="1 2">
    <name type="scientific">Acinetobacter bereziniae</name>
    <name type="common">Acinetobacter genomosp. 10</name>
    <dbReference type="NCBI Taxonomy" id="106648"/>
    <lineage>
        <taxon>Bacteria</taxon>
        <taxon>Pseudomonadati</taxon>
        <taxon>Pseudomonadota</taxon>
        <taxon>Gammaproteobacteria</taxon>
        <taxon>Moraxellales</taxon>
        <taxon>Moraxellaceae</taxon>
        <taxon>Acinetobacter</taxon>
    </lineage>
</organism>
<accession>A0A8I1ABX1</accession>
<dbReference type="RefSeq" id="WP_151780550.1">
    <property type="nucleotide sequence ID" value="NZ_BKNL01000001.1"/>
</dbReference>
<evidence type="ECO:0000313" key="2">
    <source>
        <dbReference type="Proteomes" id="UP000644140"/>
    </source>
</evidence>
<dbReference type="EMBL" id="CP092085">
    <property type="protein sequence ID" value="UUN96178.1"/>
    <property type="molecule type" value="Genomic_DNA"/>
</dbReference>
<sequence>MKTMRITSDEERMVMQHRQSIKHEKATVRFRKEIFELAYQFNKYLDEIGESPSFSGYINFFNPPHSGENKIKYEAVVKVINTVNSIQMRKANIT</sequence>
<dbReference type="AlphaFoldDB" id="A0A8I1ABX1"/>
<reference evidence="1" key="1">
    <citation type="submission" date="2022-02" db="EMBL/GenBank/DDBJ databases">
        <title>Characterization of Tn125 harboring carbapenem-resistant Acinetobacter bereziniae clinical isolates.</title>
        <authorList>
            <person name="Wong N.-K."/>
            <person name="Pan Q."/>
        </authorList>
    </citation>
    <scope>NUCLEOTIDE SEQUENCE</scope>
    <source>
        <strain evidence="1">GD03393</strain>
    </source>
</reference>
<name>A0A8I1ABX1_ACIBZ</name>
<protein>
    <submittedName>
        <fullName evidence="1">Uncharacterized protein</fullName>
    </submittedName>
</protein>
<proteinExistence type="predicted"/>